<comment type="caution">
    <text evidence="1">The sequence shown here is derived from an EMBL/GenBank/DDBJ whole genome shotgun (WGS) entry which is preliminary data.</text>
</comment>
<dbReference type="Proteomes" id="UP001500454">
    <property type="component" value="Unassembled WGS sequence"/>
</dbReference>
<evidence type="ECO:0000313" key="2">
    <source>
        <dbReference type="Proteomes" id="UP001500454"/>
    </source>
</evidence>
<dbReference type="PANTHER" id="PTHR38471">
    <property type="entry name" value="FOUR HELIX BUNDLE PROTEIN"/>
    <property type="match status" value="1"/>
</dbReference>
<name>A0ABP8IXE7_9BACT</name>
<dbReference type="EMBL" id="BAABHA010000002">
    <property type="protein sequence ID" value="GAA4378303.1"/>
    <property type="molecule type" value="Genomic_DNA"/>
</dbReference>
<sequence>MFSPGTTVALMKNYKELKVWQFGMDIVAGVYELARVLPKEEMFGLRSQLTRAAVSIPSNIAEGSSRGSEKDYSRFLEMALGSCFEVETQLLIAKQTTLLASTATDLVLALLQEEIMMLHAFIRRLRQNPLPAEKQ</sequence>
<dbReference type="InterPro" id="IPR012657">
    <property type="entry name" value="23S_rRNA-intervening_sequence"/>
</dbReference>
<dbReference type="Pfam" id="PF05635">
    <property type="entry name" value="23S_rRNA_IVP"/>
    <property type="match status" value="1"/>
</dbReference>
<dbReference type="SUPFAM" id="SSF158446">
    <property type="entry name" value="IVS-encoded protein-like"/>
    <property type="match status" value="1"/>
</dbReference>
<accession>A0ABP8IXE7</accession>
<dbReference type="Gene3D" id="1.20.1440.60">
    <property type="entry name" value="23S rRNA-intervening sequence"/>
    <property type="match status" value="1"/>
</dbReference>
<dbReference type="CDD" id="cd16377">
    <property type="entry name" value="23S_rRNA_IVP_like"/>
    <property type="match status" value="1"/>
</dbReference>
<dbReference type="InterPro" id="IPR036583">
    <property type="entry name" value="23S_rRNA_IVS_sf"/>
</dbReference>
<reference evidence="2" key="1">
    <citation type="journal article" date="2019" name="Int. J. Syst. Evol. Microbiol.">
        <title>The Global Catalogue of Microorganisms (GCM) 10K type strain sequencing project: providing services to taxonomists for standard genome sequencing and annotation.</title>
        <authorList>
            <consortium name="The Broad Institute Genomics Platform"/>
            <consortium name="The Broad Institute Genome Sequencing Center for Infectious Disease"/>
            <person name="Wu L."/>
            <person name="Ma J."/>
        </authorList>
    </citation>
    <scope>NUCLEOTIDE SEQUENCE [LARGE SCALE GENOMIC DNA]</scope>
    <source>
        <strain evidence="2">JCM 17924</strain>
    </source>
</reference>
<organism evidence="1 2">
    <name type="scientific">Hymenobacter koreensis</name>
    <dbReference type="NCBI Taxonomy" id="1084523"/>
    <lineage>
        <taxon>Bacteria</taxon>
        <taxon>Pseudomonadati</taxon>
        <taxon>Bacteroidota</taxon>
        <taxon>Cytophagia</taxon>
        <taxon>Cytophagales</taxon>
        <taxon>Hymenobacteraceae</taxon>
        <taxon>Hymenobacter</taxon>
    </lineage>
</organism>
<gene>
    <name evidence="1" type="ORF">GCM10023186_14660</name>
</gene>
<dbReference type="NCBIfam" id="TIGR02436">
    <property type="entry name" value="four helix bundle protein"/>
    <property type="match status" value="1"/>
</dbReference>
<protein>
    <submittedName>
        <fullName evidence="1">Four helix bundle protein</fullName>
    </submittedName>
</protein>
<proteinExistence type="predicted"/>
<evidence type="ECO:0000313" key="1">
    <source>
        <dbReference type="EMBL" id="GAA4378303.1"/>
    </source>
</evidence>
<keyword evidence="2" id="KW-1185">Reference proteome</keyword>
<dbReference type="PANTHER" id="PTHR38471:SF2">
    <property type="entry name" value="FOUR HELIX BUNDLE PROTEIN"/>
    <property type="match status" value="1"/>
</dbReference>